<dbReference type="EMBL" id="MU251714">
    <property type="protein sequence ID" value="KAG9229961.1"/>
    <property type="molecule type" value="Genomic_DNA"/>
</dbReference>
<protein>
    <submittedName>
        <fullName evidence="3">Transferase family-domain-containing protein</fullName>
    </submittedName>
</protein>
<dbReference type="OrthoDB" id="444127at2759"/>
<evidence type="ECO:0000313" key="3">
    <source>
        <dbReference type="EMBL" id="KAG9229961.1"/>
    </source>
</evidence>
<evidence type="ECO:0000313" key="4">
    <source>
        <dbReference type="Proteomes" id="UP000824998"/>
    </source>
</evidence>
<sequence length="520" mass="57640">MPTLSFDVEVLSSTTCFPESRKGETTTVPLSIIDCSVTFYTRCAAIWYFNPPTDSKCSLSSEHLKAALSKTLNAYPQWCGRATYTKYSPNEGHTKRYRRVELIFNSSADIGVLFVTASSPKLLSDFLPDPMSRKTSTRAWDGSQVPSKELYPQTPLSLAQDPDASNVVIQFTTFACGSTAISISITHAFADAQTLSQFAKDYASVSKALFSESSLPIISPIFDPSLVDKFSAGEIDAEMPNEELQNQARELPCHRYDRYRQGLGQSWPAEVPADFDTVAHLPLSPSTVIPWNEWDLTAKVSHRVLHFTAPQVTRIFTFASSPPDVPKISKLDSLLAHIWTRINAARQLRPKTLTYLDMTLGLRARVEPPLPSSFLGSPILSAAVPFVIPEEPSHSKSLSDSAVSIRNTLQAFTPKAVAAILHDTAFEVSPQRLWRCLLGKNHILLTTWLHLGLDEVEFTGKGNLRHVEPIMPSCDGLVDVLETIGDLKEGHWSRNGVDVSVYLEEATMERLLADPWLWSV</sequence>
<dbReference type="Gene3D" id="3.30.559.10">
    <property type="entry name" value="Chloramphenicol acetyltransferase-like domain"/>
    <property type="match status" value="2"/>
</dbReference>
<gene>
    <name evidence="3" type="ORF">BJ875DRAFT_172100</name>
</gene>
<comment type="similarity">
    <text evidence="1">Belongs to the plant acyltransferase family.</text>
</comment>
<dbReference type="GO" id="GO:0016740">
    <property type="term" value="F:transferase activity"/>
    <property type="evidence" value="ECO:0007669"/>
    <property type="project" value="UniProtKB-KW"/>
</dbReference>
<name>A0A9P7YAY9_9HELO</name>
<dbReference type="InterPro" id="IPR023213">
    <property type="entry name" value="CAT-like_dom_sf"/>
</dbReference>
<accession>A0A9P7YAY9</accession>
<keyword evidence="4" id="KW-1185">Reference proteome</keyword>
<comment type="caution">
    <text evidence="3">The sequence shown here is derived from an EMBL/GenBank/DDBJ whole genome shotgun (WGS) entry which is preliminary data.</text>
</comment>
<evidence type="ECO:0000256" key="2">
    <source>
        <dbReference type="ARBA" id="ARBA00022679"/>
    </source>
</evidence>
<keyword evidence="2 3" id="KW-0808">Transferase</keyword>
<organism evidence="3 4">
    <name type="scientific">Amylocarpus encephaloides</name>
    <dbReference type="NCBI Taxonomy" id="45428"/>
    <lineage>
        <taxon>Eukaryota</taxon>
        <taxon>Fungi</taxon>
        <taxon>Dikarya</taxon>
        <taxon>Ascomycota</taxon>
        <taxon>Pezizomycotina</taxon>
        <taxon>Leotiomycetes</taxon>
        <taxon>Helotiales</taxon>
        <taxon>Helotiales incertae sedis</taxon>
        <taxon>Amylocarpus</taxon>
    </lineage>
</organism>
<dbReference type="PANTHER" id="PTHR31623">
    <property type="entry name" value="F21J9.9"/>
    <property type="match status" value="1"/>
</dbReference>
<dbReference type="AlphaFoldDB" id="A0A9P7YAY9"/>
<dbReference type="Proteomes" id="UP000824998">
    <property type="component" value="Unassembled WGS sequence"/>
</dbReference>
<evidence type="ECO:0000256" key="1">
    <source>
        <dbReference type="ARBA" id="ARBA00009861"/>
    </source>
</evidence>
<proteinExistence type="inferred from homology"/>
<reference evidence="3" key="1">
    <citation type="journal article" date="2021" name="IMA Fungus">
        <title>Genomic characterization of three marine fungi, including Emericellopsis atlantica sp. nov. with signatures of a generalist lifestyle and marine biomass degradation.</title>
        <authorList>
            <person name="Hagestad O.C."/>
            <person name="Hou L."/>
            <person name="Andersen J.H."/>
            <person name="Hansen E.H."/>
            <person name="Altermark B."/>
            <person name="Li C."/>
            <person name="Kuhnert E."/>
            <person name="Cox R.J."/>
            <person name="Crous P.W."/>
            <person name="Spatafora J.W."/>
            <person name="Lail K."/>
            <person name="Amirebrahimi M."/>
            <person name="Lipzen A."/>
            <person name="Pangilinan J."/>
            <person name="Andreopoulos W."/>
            <person name="Hayes R.D."/>
            <person name="Ng V."/>
            <person name="Grigoriev I.V."/>
            <person name="Jackson S.A."/>
            <person name="Sutton T.D.S."/>
            <person name="Dobson A.D.W."/>
            <person name="Rama T."/>
        </authorList>
    </citation>
    <scope>NUCLEOTIDE SEQUENCE</scope>
    <source>
        <strain evidence="3">TRa018bII</strain>
    </source>
</reference>
<dbReference type="PANTHER" id="PTHR31623:SF17">
    <property type="entry name" value="F21J9.9"/>
    <property type="match status" value="1"/>
</dbReference>
<dbReference type="Pfam" id="PF02458">
    <property type="entry name" value="Transferase"/>
    <property type="match status" value="2"/>
</dbReference>